<dbReference type="SUPFAM" id="SSF56655">
    <property type="entry name" value="Carbohydrate phosphatase"/>
    <property type="match status" value="1"/>
</dbReference>
<dbReference type="InterPro" id="IPR020550">
    <property type="entry name" value="Inositol_monophosphatase_CS"/>
</dbReference>
<evidence type="ECO:0000256" key="1">
    <source>
        <dbReference type="ARBA" id="ARBA00001033"/>
    </source>
</evidence>
<keyword evidence="6" id="KW-0889">Transcription antitermination</keyword>
<dbReference type="Pfam" id="PF00459">
    <property type="entry name" value="Inositol_P"/>
    <property type="match status" value="1"/>
</dbReference>
<dbReference type="PRINTS" id="PR01959">
    <property type="entry name" value="SBIMPHPHTASE"/>
</dbReference>
<dbReference type="HOGENOM" id="CLU_044118_0_4_6"/>
<dbReference type="EC" id="3.1.3.25" evidence="9"/>
<keyword evidence="6" id="KW-0804">Transcription</keyword>
<feature type="binding site" evidence="8">
    <location>
        <position position="207"/>
    </location>
    <ligand>
        <name>Mg(2+)</name>
        <dbReference type="ChEBI" id="CHEBI:18420"/>
        <label>1</label>
        <note>catalytic</note>
    </ligand>
</feature>
<dbReference type="GO" id="GO:0008934">
    <property type="term" value="F:inositol monophosphate 1-phosphatase activity"/>
    <property type="evidence" value="ECO:0007669"/>
    <property type="project" value="InterPro"/>
</dbReference>
<keyword evidence="6" id="KW-0805">Transcription regulation</keyword>
<dbReference type="InterPro" id="IPR020583">
    <property type="entry name" value="Inositol_monoP_metal-BS"/>
</dbReference>
<dbReference type="GO" id="GO:0007165">
    <property type="term" value="P:signal transduction"/>
    <property type="evidence" value="ECO:0007669"/>
    <property type="project" value="TreeGrafter"/>
</dbReference>
<dbReference type="PANTHER" id="PTHR20854">
    <property type="entry name" value="INOSITOL MONOPHOSPHATASE"/>
    <property type="match status" value="1"/>
</dbReference>
<evidence type="ECO:0000256" key="3">
    <source>
        <dbReference type="ARBA" id="ARBA00009759"/>
    </source>
</evidence>
<evidence type="ECO:0000256" key="5">
    <source>
        <dbReference type="ARBA" id="ARBA00022801"/>
    </source>
</evidence>
<proteinExistence type="inferred from homology"/>
<evidence type="ECO:0000256" key="9">
    <source>
        <dbReference type="RuleBase" id="RU364068"/>
    </source>
</evidence>
<keyword evidence="7 8" id="KW-0460">Magnesium</keyword>
<dbReference type="FunFam" id="3.30.540.10:FF:000003">
    <property type="entry name" value="Inositol-1-monophosphatase"/>
    <property type="match status" value="1"/>
</dbReference>
<dbReference type="AlphaFoldDB" id="A4BSU4"/>
<feature type="binding site" evidence="8">
    <location>
        <position position="64"/>
    </location>
    <ligand>
        <name>Mg(2+)</name>
        <dbReference type="ChEBI" id="CHEBI:18420"/>
        <label>1</label>
        <note>catalytic</note>
    </ligand>
</feature>
<dbReference type="CDD" id="cd01639">
    <property type="entry name" value="IMPase"/>
    <property type="match status" value="1"/>
</dbReference>
<dbReference type="GO" id="GO:0006020">
    <property type="term" value="P:inositol metabolic process"/>
    <property type="evidence" value="ECO:0007669"/>
    <property type="project" value="TreeGrafter"/>
</dbReference>
<dbReference type="Gene3D" id="3.40.190.80">
    <property type="match status" value="1"/>
</dbReference>
<dbReference type="STRING" id="314278.NB231_00665"/>
<dbReference type="InterPro" id="IPR000760">
    <property type="entry name" value="Inositol_monophosphatase-like"/>
</dbReference>
<keyword evidence="4 8" id="KW-0479">Metal-binding</keyword>
<comment type="catalytic activity">
    <reaction evidence="1 9">
        <text>a myo-inositol phosphate + H2O = myo-inositol + phosphate</text>
        <dbReference type="Rhea" id="RHEA:24056"/>
        <dbReference type="ChEBI" id="CHEBI:15377"/>
        <dbReference type="ChEBI" id="CHEBI:17268"/>
        <dbReference type="ChEBI" id="CHEBI:43474"/>
        <dbReference type="ChEBI" id="CHEBI:84139"/>
        <dbReference type="EC" id="3.1.3.25"/>
    </reaction>
</comment>
<comment type="caution">
    <text evidence="10">The sequence shown here is derived from an EMBL/GenBank/DDBJ whole genome shotgun (WGS) entry which is preliminary data.</text>
</comment>
<dbReference type="InterPro" id="IPR022337">
    <property type="entry name" value="Inositol_monophosphatase_SuhB"/>
</dbReference>
<dbReference type="eggNOG" id="COG0483">
    <property type="taxonomic scope" value="Bacteria"/>
</dbReference>
<sequence length="262" mass="28965">MVNIAVRAARSAGNIIVRYADRLDRVKIEEKGHNDFVSDVDRMAEQAILQVLHKAYPSHAVIGEEFGGERDAEYVWIIDPLDGTRNFLRGFPHWAVSIALIHRGVLEVGVIYDPLRQELFTAKRGAGATLENRRIRVNSLPNISGTLLGTGFPFRQPEHREAYLRMFTAVFAQVGELRRAGSAALDLAYVACGRLDGFWEIGLKEWDIAAGALLIQEAGGMITDFAGHNRYLETGNVVAGSPRLCQQLLHTITPHLSPALQA</sequence>
<gene>
    <name evidence="10" type="ORF">NB231_00665</name>
</gene>
<keyword evidence="5 9" id="KW-0378">Hydrolase</keyword>
<reference evidence="10 11" key="1">
    <citation type="submission" date="2006-02" db="EMBL/GenBank/DDBJ databases">
        <authorList>
            <person name="Waterbury J."/>
            <person name="Ferriera S."/>
            <person name="Johnson J."/>
            <person name="Kravitz S."/>
            <person name="Halpern A."/>
            <person name="Remington K."/>
            <person name="Beeson K."/>
            <person name="Tran B."/>
            <person name="Rogers Y.-H."/>
            <person name="Friedman R."/>
            <person name="Venter J.C."/>
        </authorList>
    </citation>
    <scope>NUCLEOTIDE SEQUENCE [LARGE SCALE GENOMIC DNA]</scope>
    <source>
        <strain evidence="10 11">Nb-231</strain>
    </source>
</reference>
<dbReference type="PANTHER" id="PTHR20854:SF4">
    <property type="entry name" value="INOSITOL-1-MONOPHOSPHATASE-RELATED"/>
    <property type="match status" value="1"/>
</dbReference>
<evidence type="ECO:0000313" key="11">
    <source>
        <dbReference type="Proteomes" id="UP000003374"/>
    </source>
</evidence>
<name>A4BSU4_9GAMM</name>
<evidence type="ECO:0000256" key="7">
    <source>
        <dbReference type="ARBA" id="ARBA00022842"/>
    </source>
</evidence>
<dbReference type="PRINTS" id="PR00377">
    <property type="entry name" value="IMPHPHTASES"/>
</dbReference>
<feature type="binding site" evidence="8">
    <location>
        <position position="81"/>
    </location>
    <ligand>
        <name>Mg(2+)</name>
        <dbReference type="ChEBI" id="CHEBI:18420"/>
        <label>1</label>
        <note>catalytic</note>
    </ligand>
</feature>
<evidence type="ECO:0000313" key="10">
    <source>
        <dbReference type="EMBL" id="EAR21188.1"/>
    </source>
</evidence>
<comment type="similarity">
    <text evidence="3 9">Belongs to the inositol monophosphatase superfamily.</text>
</comment>
<dbReference type="GO" id="GO:0046854">
    <property type="term" value="P:phosphatidylinositol phosphate biosynthetic process"/>
    <property type="evidence" value="ECO:0007669"/>
    <property type="project" value="InterPro"/>
</dbReference>
<dbReference type="GO" id="GO:0031564">
    <property type="term" value="P:transcription antitermination"/>
    <property type="evidence" value="ECO:0007669"/>
    <property type="project" value="UniProtKB-KW"/>
</dbReference>
<feature type="binding site" evidence="8">
    <location>
        <position position="79"/>
    </location>
    <ligand>
        <name>Mg(2+)</name>
        <dbReference type="ChEBI" id="CHEBI:18420"/>
        <label>1</label>
        <note>catalytic</note>
    </ligand>
</feature>
<evidence type="ECO:0000256" key="8">
    <source>
        <dbReference type="PIRSR" id="PIRSR600760-2"/>
    </source>
</evidence>
<keyword evidence="11" id="KW-1185">Reference proteome</keyword>
<dbReference type="InterPro" id="IPR033942">
    <property type="entry name" value="IMPase"/>
</dbReference>
<protein>
    <recommendedName>
        <fullName evidence="9">Inositol-1-monophosphatase</fullName>
        <ecNumber evidence="9">3.1.3.25</ecNumber>
    </recommendedName>
</protein>
<evidence type="ECO:0000256" key="2">
    <source>
        <dbReference type="ARBA" id="ARBA00001946"/>
    </source>
</evidence>
<dbReference type="GO" id="GO:0046872">
    <property type="term" value="F:metal ion binding"/>
    <property type="evidence" value="ECO:0007669"/>
    <property type="project" value="UniProtKB-KW"/>
</dbReference>
<dbReference type="Proteomes" id="UP000003374">
    <property type="component" value="Unassembled WGS sequence"/>
</dbReference>
<feature type="binding site" evidence="8">
    <location>
        <position position="82"/>
    </location>
    <ligand>
        <name>Mg(2+)</name>
        <dbReference type="ChEBI" id="CHEBI:18420"/>
        <label>1</label>
        <note>catalytic</note>
    </ligand>
</feature>
<comment type="cofactor">
    <cofactor evidence="2 8 9">
        <name>Mg(2+)</name>
        <dbReference type="ChEBI" id="CHEBI:18420"/>
    </cofactor>
</comment>
<organism evidence="10 11">
    <name type="scientific">Nitrococcus mobilis Nb-231</name>
    <dbReference type="NCBI Taxonomy" id="314278"/>
    <lineage>
        <taxon>Bacteria</taxon>
        <taxon>Pseudomonadati</taxon>
        <taxon>Pseudomonadota</taxon>
        <taxon>Gammaproteobacteria</taxon>
        <taxon>Chromatiales</taxon>
        <taxon>Ectothiorhodospiraceae</taxon>
        <taxon>Nitrococcus</taxon>
    </lineage>
</organism>
<evidence type="ECO:0000256" key="6">
    <source>
        <dbReference type="ARBA" id="ARBA00022814"/>
    </source>
</evidence>
<dbReference type="EMBL" id="AAOF01000011">
    <property type="protein sequence ID" value="EAR21188.1"/>
    <property type="molecule type" value="Genomic_DNA"/>
</dbReference>
<dbReference type="PROSITE" id="PS00629">
    <property type="entry name" value="IMP_1"/>
    <property type="match status" value="1"/>
</dbReference>
<accession>A4BSU4</accession>
<dbReference type="PROSITE" id="PS00630">
    <property type="entry name" value="IMP_2"/>
    <property type="match status" value="1"/>
</dbReference>
<dbReference type="Gene3D" id="3.30.540.10">
    <property type="entry name" value="Fructose-1,6-Bisphosphatase, subunit A, domain 1"/>
    <property type="match status" value="1"/>
</dbReference>
<evidence type="ECO:0000256" key="4">
    <source>
        <dbReference type="ARBA" id="ARBA00022723"/>
    </source>
</evidence>